<proteinExistence type="predicted"/>
<reference evidence="1" key="1">
    <citation type="submission" date="2023-04" db="EMBL/GenBank/DDBJ databases">
        <title>Draft Genome sequencing of Naganishia species isolated from polar environments using Oxford Nanopore Technology.</title>
        <authorList>
            <person name="Leo P."/>
            <person name="Venkateswaran K."/>
        </authorList>
    </citation>
    <scope>NUCLEOTIDE SEQUENCE</scope>
    <source>
        <strain evidence="1">MNA-CCFEE 5262</strain>
    </source>
</reference>
<organism evidence="1 2">
    <name type="scientific">Naganishia adeliensis</name>
    <dbReference type="NCBI Taxonomy" id="92952"/>
    <lineage>
        <taxon>Eukaryota</taxon>
        <taxon>Fungi</taxon>
        <taxon>Dikarya</taxon>
        <taxon>Basidiomycota</taxon>
        <taxon>Agaricomycotina</taxon>
        <taxon>Tremellomycetes</taxon>
        <taxon>Filobasidiales</taxon>
        <taxon>Filobasidiaceae</taxon>
        <taxon>Naganishia</taxon>
    </lineage>
</organism>
<sequence>MFDYNPAASVPPPLQGPALPPDWHLICCDEDHGSPSRMANASNDDSYQQRRSRSALAGQAAGNFAWMSCCEDEACVSPPVEDDRQHRPHGYNFITGQPSQPHTARRDGTPCGYTDDNAPDCCVPTTDSTIDHGINFGTGFNLGSNINSLNQSVLGGLARSMNAGASTKSMTMQQQTAHNVNVSFEALLSAVVQDAANSGILQPQHHAPANDLLPASSPGSSLTPGSSVTPNSHHARMPSLQAQMLQHQHFQYQQQQQQQQQQEQQQQQQQEQQQQQQEFLEHSRNLLQAQYGQPYSAPISPLSQSSVTFAKPDQPSFMASSGTSRQPRLAAPNLTGQPLTGSRLASTSTPSMIADFTSARPSSYGSRSGTSSVVQTPSPLLAATMSDTTPSVHAQNGSDSASSTDTASCPARKVTQSDCHDHAHVRGQPVLHVCHWQNCHASFTTVQSLLQHISQSHLGLSMCVDVGTAASQAPDPALHTDQLKVNGNDGRTAQVASLQPGDNTVFDANHYQSSDMSGNGTSASTHVDTPPSLLGLGATPNAHSSDALGISVGITNLPSTAKSPFMSSLMDFAALQQYPGATAQSNAASDLDHYANPMGIAGSHDSSASALQSATRLAAQADLPGTASGGPMACLWDDCPPFDPFAHFGQQCLDEACGLPPAGASHDIGFNGTTADQAIDTTMLTCDPACTQDHAHLFPCEPSCGQEHTHIYPMHLHSYSPAHSSHPHNVQLDSATAVLKHLLQQHLGVDLTQGLLNAASQQLGDAAPGHPSRTGAQGIKQTTPHLHTSSTSSAPVSRRPSTEKHALAGSLRKPKPLKAPPRRPVEDKALETQTHVCRWHGCTDKLDSVEGLTEHLSDVHIGKGKTDYQCLWAGCEVCEEGQEVAANGETPKGRKFATRQKVMRHIQAHTGYRPFVCPICGTAVSEQATLVAHIRRHSEDRPFPCDVEGCDKTFASAASLTVHKRTHEGQKEHVCPHCDKGFVEASNLNKHIRIHTGEKPFKCKQQGCTKRFTRPDQLKRHEQIHDRPNKNASNSSENATSETEESA</sequence>
<dbReference type="EMBL" id="JASBWS010000022">
    <property type="protein sequence ID" value="KAJ9110794.1"/>
    <property type="molecule type" value="Genomic_DNA"/>
</dbReference>
<dbReference type="Proteomes" id="UP001230649">
    <property type="component" value="Unassembled WGS sequence"/>
</dbReference>
<evidence type="ECO:0000313" key="1">
    <source>
        <dbReference type="EMBL" id="KAJ9110794.1"/>
    </source>
</evidence>
<protein>
    <submittedName>
        <fullName evidence="1">Uncharacterized protein</fullName>
    </submittedName>
</protein>
<keyword evidence="2" id="KW-1185">Reference proteome</keyword>
<accession>A0ACC2WHU7</accession>
<gene>
    <name evidence="1" type="ORF">QFC20_002835</name>
</gene>
<evidence type="ECO:0000313" key="2">
    <source>
        <dbReference type="Proteomes" id="UP001230649"/>
    </source>
</evidence>
<name>A0ACC2WHU7_9TREE</name>
<comment type="caution">
    <text evidence="1">The sequence shown here is derived from an EMBL/GenBank/DDBJ whole genome shotgun (WGS) entry which is preliminary data.</text>
</comment>